<dbReference type="GO" id="GO:0005759">
    <property type="term" value="C:mitochondrial matrix"/>
    <property type="evidence" value="ECO:0007669"/>
    <property type="project" value="TreeGrafter"/>
</dbReference>
<dbReference type="GO" id="GO:0005525">
    <property type="term" value="F:GTP binding"/>
    <property type="evidence" value="ECO:0007669"/>
    <property type="project" value="InterPro"/>
</dbReference>
<organism evidence="2 3">
    <name type="scientific">Fasciolopsis buskii</name>
    <dbReference type="NCBI Taxonomy" id="27845"/>
    <lineage>
        <taxon>Eukaryota</taxon>
        <taxon>Metazoa</taxon>
        <taxon>Spiralia</taxon>
        <taxon>Lophotrochozoa</taxon>
        <taxon>Platyhelminthes</taxon>
        <taxon>Trematoda</taxon>
        <taxon>Digenea</taxon>
        <taxon>Plagiorchiida</taxon>
        <taxon>Echinostomata</taxon>
        <taxon>Echinostomatoidea</taxon>
        <taxon>Fasciolidae</taxon>
        <taxon>Fasciolopsis</taxon>
    </lineage>
</organism>
<dbReference type="Gene3D" id="3.30.300.20">
    <property type="match status" value="1"/>
</dbReference>
<protein>
    <submittedName>
        <fullName evidence="2">GTPase Era mitochondrial</fullName>
    </submittedName>
</protein>
<dbReference type="GO" id="GO:0019843">
    <property type="term" value="F:rRNA binding"/>
    <property type="evidence" value="ECO:0007669"/>
    <property type="project" value="TreeGrafter"/>
</dbReference>
<proteinExistence type="predicted"/>
<evidence type="ECO:0000313" key="2">
    <source>
        <dbReference type="EMBL" id="KAA0185123.1"/>
    </source>
</evidence>
<dbReference type="GO" id="GO:0000028">
    <property type="term" value="P:ribosomal small subunit assembly"/>
    <property type="evidence" value="ECO:0007669"/>
    <property type="project" value="TreeGrafter"/>
</dbReference>
<feature type="non-terminal residue" evidence="2">
    <location>
        <position position="378"/>
    </location>
</feature>
<dbReference type="EMBL" id="LUCM01010698">
    <property type="protein sequence ID" value="KAA0185123.1"/>
    <property type="molecule type" value="Genomic_DNA"/>
</dbReference>
<comment type="caution">
    <text evidence="2">The sequence shown here is derived from an EMBL/GenBank/DDBJ whole genome shotgun (WGS) entry which is preliminary data.</text>
</comment>
<sequence>IDLSRNNPTRLLDITRRLTQGIVDGRRWHLDAYQARFNRRARLAPTSPVLQPPSELIASYLPSVCHQEANKMLNRLAEIRARLNPPVEPGPQVRRVCGSEDEDSPMKSLGEPNDGVTEDPLSLSEVDSQLGPRSSLTTESNTLIQTNDRQVTEVETQEIDEYFKHYKPLSRSAAPSHSESECGDSSVNPDSVNEINDVACSTSNDDPVEVINSNNPLEVHQLKLLARSDPYLDSLLDTLKQQLLLHSASPEEVAARRRRWLEVSVAVQGVTSWPGFSSVFMVSSANGDGIDRLRDYLLERAVPGRPWFMSPALVTDQEPSELVRMCVWAHCLDKLRQEIPYSLRIVVDECEKARFDDGDDRVFVHARIQCKSERHLVR</sequence>
<feature type="compositionally biased region" description="Polar residues" evidence="1">
    <location>
        <begin position="125"/>
        <end position="142"/>
    </location>
</feature>
<dbReference type="PANTHER" id="PTHR42698:SF1">
    <property type="entry name" value="GTPASE ERA, MITOCHONDRIAL"/>
    <property type="match status" value="1"/>
</dbReference>
<feature type="region of interest" description="Disordered" evidence="1">
    <location>
        <begin position="84"/>
        <end position="142"/>
    </location>
</feature>
<accession>A0A8E0RQ32</accession>
<dbReference type="PANTHER" id="PTHR42698">
    <property type="entry name" value="GTPASE ERA"/>
    <property type="match status" value="1"/>
</dbReference>
<dbReference type="AlphaFoldDB" id="A0A8E0RQ32"/>
<name>A0A8E0RQ32_9TREM</name>
<evidence type="ECO:0000256" key="1">
    <source>
        <dbReference type="SAM" id="MobiDB-lite"/>
    </source>
</evidence>
<dbReference type="InterPro" id="IPR015946">
    <property type="entry name" value="KH_dom-like_a/b"/>
</dbReference>
<dbReference type="InterPro" id="IPR005662">
    <property type="entry name" value="GTPase_Era-like"/>
</dbReference>
<dbReference type="OrthoDB" id="8954335at2759"/>
<reference evidence="2" key="1">
    <citation type="submission" date="2019-05" db="EMBL/GenBank/DDBJ databases">
        <title>Annotation for the trematode Fasciolopsis buski.</title>
        <authorList>
            <person name="Choi Y.-J."/>
        </authorList>
    </citation>
    <scope>NUCLEOTIDE SEQUENCE</scope>
    <source>
        <strain evidence="2">HT</strain>
        <tissue evidence="2">Whole worm</tissue>
    </source>
</reference>
<dbReference type="GO" id="GO:0043024">
    <property type="term" value="F:ribosomal small subunit binding"/>
    <property type="evidence" value="ECO:0007669"/>
    <property type="project" value="TreeGrafter"/>
</dbReference>
<evidence type="ECO:0000313" key="3">
    <source>
        <dbReference type="Proteomes" id="UP000728185"/>
    </source>
</evidence>
<dbReference type="Proteomes" id="UP000728185">
    <property type="component" value="Unassembled WGS sequence"/>
</dbReference>
<gene>
    <name evidence="2" type="ORF">FBUS_11402</name>
</gene>
<keyword evidence="3" id="KW-1185">Reference proteome</keyword>